<evidence type="ECO:0000256" key="1">
    <source>
        <dbReference type="ARBA" id="ARBA00008779"/>
    </source>
</evidence>
<name>A0A4U1CKX6_9SPHI</name>
<keyword evidence="3" id="KW-0378">Hydrolase</keyword>
<dbReference type="InterPro" id="IPR017850">
    <property type="entry name" value="Alkaline_phosphatase_core_sf"/>
</dbReference>
<dbReference type="PANTHER" id="PTHR10342">
    <property type="entry name" value="ARYLSULFATASE"/>
    <property type="match status" value="1"/>
</dbReference>
<dbReference type="OrthoDB" id="9803751at2"/>
<dbReference type="InterPro" id="IPR024607">
    <property type="entry name" value="Sulfatase_CS"/>
</dbReference>
<dbReference type="EMBL" id="SWBQ01000003">
    <property type="protein sequence ID" value="TKC06089.1"/>
    <property type="molecule type" value="Genomic_DNA"/>
</dbReference>
<evidence type="ECO:0000256" key="6">
    <source>
        <dbReference type="SAM" id="SignalP"/>
    </source>
</evidence>
<gene>
    <name evidence="8" type="ORF">FA047_12225</name>
</gene>
<evidence type="ECO:0000256" key="5">
    <source>
        <dbReference type="ARBA" id="ARBA00023180"/>
    </source>
</evidence>
<evidence type="ECO:0000256" key="4">
    <source>
        <dbReference type="ARBA" id="ARBA00022837"/>
    </source>
</evidence>
<evidence type="ECO:0000259" key="7">
    <source>
        <dbReference type="Pfam" id="PF00884"/>
    </source>
</evidence>
<feature type="signal peptide" evidence="6">
    <location>
        <begin position="1"/>
        <end position="23"/>
    </location>
</feature>
<comment type="similarity">
    <text evidence="1">Belongs to the sulfatase family.</text>
</comment>
<keyword evidence="5" id="KW-0325">Glycoprotein</keyword>
<dbReference type="GO" id="GO:0046872">
    <property type="term" value="F:metal ion binding"/>
    <property type="evidence" value="ECO:0007669"/>
    <property type="project" value="UniProtKB-KW"/>
</dbReference>
<dbReference type="PANTHER" id="PTHR10342:SF274">
    <property type="entry name" value="ARYLSULFATASE B"/>
    <property type="match status" value="1"/>
</dbReference>
<dbReference type="CDD" id="cd16029">
    <property type="entry name" value="4-S"/>
    <property type="match status" value="1"/>
</dbReference>
<evidence type="ECO:0000256" key="2">
    <source>
        <dbReference type="ARBA" id="ARBA00022723"/>
    </source>
</evidence>
<feature type="chain" id="PRO_5020883444" evidence="6">
    <location>
        <begin position="24"/>
        <end position="457"/>
    </location>
</feature>
<proteinExistence type="inferred from homology"/>
<evidence type="ECO:0000313" key="9">
    <source>
        <dbReference type="Proteomes" id="UP000307244"/>
    </source>
</evidence>
<comment type="caution">
    <text evidence="8">The sequence shown here is derived from an EMBL/GenBank/DDBJ whole genome shotgun (WGS) entry which is preliminary data.</text>
</comment>
<reference evidence="8 9" key="1">
    <citation type="submission" date="2019-04" db="EMBL/GenBank/DDBJ databases">
        <title>Pedobacter sp. RP-3-15 sp. nov., isolated from Arctic soil.</title>
        <authorList>
            <person name="Dahal R.H."/>
            <person name="Kim D.-U."/>
        </authorList>
    </citation>
    <scope>NUCLEOTIDE SEQUENCE [LARGE SCALE GENOMIC DNA]</scope>
    <source>
        <strain evidence="8 9">RP-3-15</strain>
    </source>
</reference>
<dbReference type="InterPro" id="IPR047115">
    <property type="entry name" value="ARSB"/>
</dbReference>
<dbReference type="AlphaFoldDB" id="A0A4U1CKX6"/>
<dbReference type="GO" id="GO:0008484">
    <property type="term" value="F:sulfuric ester hydrolase activity"/>
    <property type="evidence" value="ECO:0007669"/>
    <property type="project" value="InterPro"/>
</dbReference>
<dbReference type="Proteomes" id="UP000307244">
    <property type="component" value="Unassembled WGS sequence"/>
</dbReference>
<feature type="domain" description="Sulfatase N-terminal" evidence="7">
    <location>
        <begin position="30"/>
        <end position="337"/>
    </location>
</feature>
<evidence type="ECO:0000313" key="8">
    <source>
        <dbReference type="EMBL" id="TKC06089.1"/>
    </source>
</evidence>
<keyword evidence="9" id="KW-1185">Reference proteome</keyword>
<dbReference type="PROSITE" id="PS00523">
    <property type="entry name" value="SULFATASE_1"/>
    <property type="match status" value="1"/>
</dbReference>
<dbReference type="RefSeq" id="WP_136836348.1">
    <property type="nucleotide sequence ID" value="NZ_SWBQ01000003.1"/>
</dbReference>
<dbReference type="Gene3D" id="3.30.1120.10">
    <property type="match status" value="1"/>
</dbReference>
<dbReference type="InterPro" id="IPR000917">
    <property type="entry name" value="Sulfatase_N"/>
</dbReference>
<accession>A0A4U1CKX6</accession>
<keyword evidence="4" id="KW-0106">Calcium</keyword>
<dbReference type="SUPFAM" id="SSF53649">
    <property type="entry name" value="Alkaline phosphatase-like"/>
    <property type="match status" value="1"/>
</dbReference>
<protein>
    <submittedName>
        <fullName evidence="8">Arylsulfatase</fullName>
    </submittedName>
</protein>
<dbReference type="Gene3D" id="3.40.720.10">
    <property type="entry name" value="Alkaline Phosphatase, subunit A"/>
    <property type="match status" value="1"/>
</dbReference>
<sequence>MKTLPLKTCWLLFFVGCIFSAFAQVRLDKPNIIIILADDLGWGDLGFHGSEIKTPNLDQLAKEGVILSRFYTAPVCSPTRAGLMTGRYPNRFGLRETVIPPWSEFGVDTAERFLPVFLKDAGYQNRVALGKWHLGHAQRVYLPLQRGFTKFYGHYNGAIDYFTHLREGELDWHDNEKTSTDKGYSTDLVSDKAVEVIQNAGDKPFFMYVAYNAPHTPLQAKPEDLKAYGYSTEKPTDRQIYATMVTSMDRGIGRILSSLKAMKKDQNTIVLFFSDNGANVSGGGSSGELKGHKFQEWDGGVRAAAIVKWPAKLKGGTKTEQVMGYVDILPTLIGITGAPSKNHKPFDGVDMSPVLLGKQSQINRSLYLGYGSLISSPWKIVLANNGNPAMKLTEPALFNIIEDPAEKHNIKKSKPEVFKQLLNLTKSFDSIKPEMAVAPYDKGRKGFKAPKDWLIKN</sequence>
<keyword evidence="2" id="KW-0479">Metal-binding</keyword>
<organism evidence="8 9">
    <name type="scientific">Pedobacter frigoris</name>
    <dbReference type="NCBI Taxonomy" id="2571272"/>
    <lineage>
        <taxon>Bacteria</taxon>
        <taxon>Pseudomonadati</taxon>
        <taxon>Bacteroidota</taxon>
        <taxon>Sphingobacteriia</taxon>
        <taxon>Sphingobacteriales</taxon>
        <taxon>Sphingobacteriaceae</taxon>
        <taxon>Pedobacter</taxon>
    </lineage>
</organism>
<dbReference type="Pfam" id="PF00884">
    <property type="entry name" value="Sulfatase"/>
    <property type="match status" value="1"/>
</dbReference>
<evidence type="ECO:0000256" key="3">
    <source>
        <dbReference type="ARBA" id="ARBA00022801"/>
    </source>
</evidence>
<keyword evidence="6" id="KW-0732">Signal</keyword>